<sequence length="152" mass="16719">MIATFPRLDKPSNSLFDPVHTLSLSKGFPSPQSLPWSPIHSPMRKTQDERTDYHCAGCFVLVGCKEQGSDFVGQWRSADETITVEKAGDGFRVTAELGNPDMPFGSLESMLDAESETLLVRKGSQKKALELSGDGSMISHLRNKARTFSKVD</sequence>
<keyword evidence="2" id="KW-1185">Reference proteome</keyword>
<name>A0ABX8J7T4_9GAMM</name>
<reference evidence="1 2" key="1">
    <citation type="submission" date="2021-06" db="EMBL/GenBank/DDBJ databases">
        <title>Microbial metabolic specificity influences pelagic lipid remineralization.</title>
        <authorList>
            <person name="Behrendt L."/>
            <person name="Hunter J.E."/>
            <person name="Alcolombri U."/>
            <person name="Smriga S."/>
            <person name="Mincer T."/>
            <person name="Lowenstein D.P."/>
            <person name="Peaudecerf F.J."/>
            <person name="Fernandez V.I."/>
            <person name="Fredricks H."/>
            <person name="Almblad H."/>
            <person name="Harrison J.J."/>
            <person name="Stocker R."/>
            <person name="Van Mooy B.A.S."/>
        </authorList>
    </citation>
    <scope>NUCLEOTIDE SEQUENCE [LARGE SCALE GENOMIC DNA]</scope>
    <source>
        <strain evidence="1 2">A252</strain>
        <plasmid evidence="1 2">megaplasmid</plasmid>
    </source>
</reference>
<proteinExistence type="predicted"/>
<evidence type="ECO:0000313" key="1">
    <source>
        <dbReference type="EMBL" id="QWV19472.1"/>
    </source>
</evidence>
<dbReference type="EMBL" id="CP076684">
    <property type="protein sequence ID" value="QWV19472.1"/>
    <property type="molecule type" value="Genomic_DNA"/>
</dbReference>
<dbReference type="RefSeq" id="WP_216707308.1">
    <property type="nucleotide sequence ID" value="NZ_CP076684.1"/>
</dbReference>
<geneLocation type="plasmid" evidence="1 2">
    <name>megaplasmid</name>
</geneLocation>
<dbReference type="Proteomes" id="UP000683436">
    <property type="component" value="Plasmid megaplasmid"/>
</dbReference>
<keyword evidence="1" id="KW-0614">Plasmid</keyword>
<gene>
    <name evidence="1" type="ORF">KQ248_22850</name>
</gene>
<accession>A0ABX8J7T4</accession>
<protein>
    <submittedName>
        <fullName evidence="1">Uncharacterized protein</fullName>
    </submittedName>
</protein>
<organism evidence="1 2">
    <name type="scientific">Stutzerimonas zhaodongensis</name>
    <dbReference type="NCBI Taxonomy" id="1176257"/>
    <lineage>
        <taxon>Bacteria</taxon>
        <taxon>Pseudomonadati</taxon>
        <taxon>Pseudomonadota</taxon>
        <taxon>Gammaproteobacteria</taxon>
        <taxon>Pseudomonadales</taxon>
        <taxon>Pseudomonadaceae</taxon>
        <taxon>Stutzerimonas</taxon>
    </lineage>
</organism>
<evidence type="ECO:0000313" key="2">
    <source>
        <dbReference type="Proteomes" id="UP000683436"/>
    </source>
</evidence>